<dbReference type="Proteomes" id="UP000033027">
    <property type="component" value="Segment"/>
</dbReference>
<dbReference type="GeneID" id="54972371"/>
<dbReference type="EMBL" id="KP687432">
    <property type="protein sequence ID" value="AKC02561.1"/>
    <property type="molecule type" value="Genomic_DNA"/>
</dbReference>
<reference evidence="1 2" key="1">
    <citation type="submission" date="2015-01" db="EMBL/GenBank/DDBJ databases">
        <title>Twort-like Staphylococcus aureus bacteriophage genome termini and adjacent variable region: novel finding identified using high-occurrence read termini (HORT) theory via only HTS data.</title>
        <authorList>
            <person name="Zhang X."/>
            <person name="Kang H."/>
            <person name="Tong Y."/>
        </authorList>
    </citation>
    <scope>NUCLEOTIDE SEQUENCE [LARGE SCALE GENOMIC DNA]</scope>
</reference>
<evidence type="ECO:0000313" key="1">
    <source>
        <dbReference type="EMBL" id="AKC02561.1"/>
    </source>
</evidence>
<evidence type="ECO:0000313" key="2">
    <source>
        <dbReference type="Proteomes" id="UP000033027"/>
    </source>
</evidence>
<dbReference type="KEGG" id="vg:54972371"/>
<dbReference type="RefSeq" id="YP_009782434.1">
    <property type="nucleotide sequence ID" value="NC_047730.1"/>
</dbReference>
<accession>A0A0E3T5E5</accession>
<protein>
    <submittedName>
        <fullName evidence="1">Uncharacterized protein</fullName>
    </submittedName>
</protein>
<proteinExistence type="predicted"/>
<sequence length="76" mass="8947">MSNDVVKFYEKDIKDLIRTKKHMFKDDEITSDINDIRIFNEKVICQGKCRTDCLVLDRNGTVMGIEIKQNETLHKD</sequence>
<organism evidence="1 2">
    <name type="scientific">Staphylococcus phage IME-SA2</name>
    <dbReference type="NCBI Taxonomy" id="1610831"/>
    <lineage>
        <taxon>Viruses</taxon>
        <taxon>Duplodnaviria</taxon>
        <taxon>Heunggongvirae</taxon>
        <taxon>Uroviricota</taxon>
        <taxon>Caudoviricetes</taxon>
        <taxon>Herelleviridae</taxon>
        <taxon>Twortvirinae</taxon>
        <taxon>Kayvirus</taxon>
        <taxon>Kayvirus G1</taxon>
    </lineage>
</organism>
<name>A0A0E3T5E5_9CAUD</name>